<reference evidence="10" key="2">
    <citation type="submission" date="2025-09" db="UniProtKB">
        <authorList>
            <consortium name="Ensembl"/>
        </authorList>
    </citation>
    <scope>IDENTIFICATION</scope>
</reference>
<evidence type="ECO:0000256" key="8">
    <source>
        <dbReference type="SAM" id="Phobius"/>
    </source>
</evidence>
<reference evidence="10" key="1">
    <citation type="submission" date="2025-08" db="UniProtKB">
        <authorList>
            <consortium name="Ensembl"/>
        </authorList>
    </citation>
    <scope>IDENTIFICATION</scope>
</reference>
<dbReference type="PANTHER" id="PTHR23344:SF1">
    <property type="entry name" value="GLYCEROPHOSPHOINOSITOL INOSITOLPHOSPHODIESTERASE GDPD2"/>
    <property type="match status" value="1"/>
</dbReference>
<evidence type="ECO:0000259" key="9">
    <source>
        <dbReference type="PROSITE" id="PS51704"/>
    </source>
</evidence>
<evidence type="ECO:0000256" key="3">
    <source>
        <dbReference type="ARBA" id="ARBA00022692"/>
    </source>
</evidence>
<dbReference type="GO" id="GO:0008889">
    <property type="term" value="F:glycerophosphodiester phosphodiesterase activity"/>
    <property type="evidence" value="ECO:0007669"/>
    <property type="project" value="TreeGrafter"/>
</dbReference>
<feature type="domain" description="GP-PDE" evidence="9">
    <location>
        <begin position="235"/>
        <end position="489"/>
    </location>
</feature>
<feature type="transmembrane region" description="Helical" evidence="8">
    <location>
        <begin position="169"/>
        <end position="189"/>
    </location>
</feature>
<dbReference type="GeneTree" id="ENSGT00940000159625"/>
<keyword evidence="6 8" id="KW-0472">Membrane</keyword>
<evidence type="ECO:0000313" key="10">
    <source>
        <dbReference type="Ensembl" id="ENSLLEP00000017940.1"/>
    </source>
</evidence>
<keyword evidence="3 8" id="KW-0812">Transmembrane</keyword>
<evidence type="ECO:0000256" key="1">
    <source>
        <dbReference type="ARBA" id="ARBA00004141"/>
    </source>
</evidence>
<keyword evidence="11" id="KW-1185">Reference proteome</keyword>
<evidence type="ECO:0000256" key="5">
    <source>
        <dbReference type="ARBA" id="ARBA00022989"/>
    </source>
</evidence>
<gene>
    <name evidence="10" type="primary">GDPD2</name>
</gene>
<dbReference type="PROSITE" id="PS51704">
    <property type="entry name" value="GP_PDE"/>
    <property type="match status" value="1"/>
</dbReference>
<name>A0A8C5MW36_9ANUR</name>
<evidence type="ECO:0000256" key="7">
    <source>
        <dbReference type="ARBA" id="ARBA00023180"/>
    </source>
</evidence>
<dbReference type="InterPro" id="IPR030395">
    <property type="entry name" value="GP_PDE_dom"/>
</dbReference>
<sequence length="548" mass="63198">MTWDISQTSNRTKSWKKCWKSCCFGCLWCFHGCKCKRLKNKEPRSLIEFIRVFVVLAISILSLMWIYISLILRNDIHNFNEHVFKSNGKWLDWSIVLITVAAVVLTYCSCLLLTSLCLILCGQPVVLHWIHKVLLFICLALITLGFVFLDLKWKEEWQSIYISLQMTGPFLHIGAVIGISTFSWVIAGCYWRANNNVLKNVLLAIFSIFLVGLYITPLFLSSPCIMKPSEIPPKPNIFGHRGAPMLAPENTFMSFDRMAAAGVDVFETDVLVSVDGIPFLMHDDTLKRTTNVMEVFPEQENKNSSNFSWSELEELNAGEWFVQRNPFHTVGSLSDPDIEEANRQKIPRLEDLLKAAAKHNISILFDLREPPEEHPNIWNYTNVTLQTILDSGIHQDLILWLPDEERELVIEKAPGFRQIYGNITVINQNMHYLNLKYTNVPLAEIRSYQSQNISVNLYVINKPWLFSYVWCAGVTSVTTNACHILKDMKHPLWVMDPNYYLVIWIVANCVSFLHIIWAFIIQRKCLLRQESEGKGELKKTTHITIQHN</sequence>
<protein>
    <submittedName>
        <fullName evidence="10">Glycerophosphodiester phosphodiesterase domain containing 2</fullName>
    </submittedName>
</protein>
<dbReference type="PANTHER" id="PTHR23344">
    <property type="entry name" value="GLYCEROPHOSPHORYL DIESTER PHOSPHODIESTERASE"/>
    <property type="match status" value="1"/>
</dbReference>
<dbReference type="AlphaFoldDB" id="A0A8C5MW36"/>
<keyword evidence="7" id="KW-0325">Glycoprotein</keyword>
<dbReference type="InterPro" id="IPR017946">
    <property type="entry name" value="PLC-like_Pdiesterase_TIM-brl"/>
</dbReference>
<feature type="transmembrane region" description="Helical" evidence="8">
    <location>
        <begin position="499"/>
        <end position="521"/>
    </location>
</feature>
<dbReference type="Ensembl" id="ENSLLET00000018645.1">
    <property type="protein sequence ID" value="ENSLLEP00000017940.1"/>
    <property type="gene ID" value="ENSLLEG00000011078.1"/>
</dbReference>
<comment type="subcellular location">
    <subcellularLocation>
        <location evidence="1">Membrane</location>
        <topology evidence="1">Multi-pass membrane protein</topology>
    </subcellularLocation>
</comment>
<keyword evidence="4" id="KW-0378">Hydrolase</keyword>
<proteinExistence type="inferred from homology"/>
<dbReference type="Proteomes" id="UP000694569">
    <property type="component" value="Unplaced"/>
</dbReference>
<dbReference type="SUPFAM" id="SSF51695">
    <property type="entry name" value="PLC-like phosphodiesterases"/>
    <property type="match status" value="1"/>
</dbReference>
<dbReference type="Gene3D" id="3.20.20.190">
    <property type="entry name" value="Phosphatidylinositol (PI) phosphodiesterase"/>
    <property type="match status" value="1"/>
</dbReference>
<dbReference type="GO" id="GO:0005886">
    <property type="term" value="C:plasma membrane"/>
    <property type="evidence" value="ECO:0007669"/>
    <property type="project" value="TreeGrafter"/>
</dbReference>
<comment type="similarity">
    <text evidence="2">Belongs to the glycerophosphoryl diester phosphodiesterase family.</text>
</comment>
<keyword evidence="5 8" id="KW-1133">Transmembrane helix</keyword>
<evidence type="ECO:0000256" key="6">
    <source>
        <dbReference type="ARBA" id="ARBA00023136"/>
    </source>
</evidence>
<evidence type="ECO:0000256" key="2">
    <source>
        <dbReference type="ARBA" id="ARBA00007277"/>
    </source>
</evidence>
<feature type="transmembrane region" description="Helical" evidence="8">
    <location>
        <begin position="93"/>
        <end position="121"/>
    </location>
</feature>
<accession>A0A8C5MW36</accession>
<organism evidence="10 11">
    <name type="scientific">Leptobrachium leishanense</name>
    <name type="common">Leishan spiny toad</name>
    <dbReference type="NCBI Taxonomy" id="445787"/>
    <lineage>
        <taxon>Eukaryota</taxon>
        <taxon>Metazoa</taxon>
        <taxon>Chordata</taxon>
        <taxon>Craniata</taxon>
        <taxon>Vertebrata</taxon>
        <taxon>Euteleostomi</taxon>
        <taxon>Amphibia</taxon>
        <taxon>Batrachia</taxon>
        <taxon>Anura</taxon>
        <taxon>Pelobatoidea</taxon>
        <taxon>Megophryidae</taxon>
        <taxon>Leptobrachium</taxon>
    </lineage>
</organism>
<feature type="transmembrane region" description="Helical" evidence="8">
    <location>
        <begin position="49"/>
        <end position="73"/>
    </location>
</feature>
<dbReference type="GO" id="GO:0006629">
    <property type="term" value="P:lipid metabolic process"/>
    <property type="evidence" value="ECO:0007669"/>
    <property type="project" value="InterPro"/>
</dbReference>
<dbReference type="OrthoDB" id="1058301at2759"/>
<feature type="transmembrane region" description="Helical" evidence="8">
    <location>
        <begin position="133"/>
        <end position="149"/>
    </location>
</feature>
<evidence type="ECO:0000313" key="11">
    <source>
        <dbReference type="Proteomes" id="UP000694569"/>
    </source>
</evidence>
<feature type="transmembrane region" description="Helical" evidence="8">
    <location>
        <begin position="201"/>
        <end position="220"/>
    </location>
</feature>
<dbReference type="Pfam" id="PF03009">
    <property type="entry name" value="GDPD"/>
    <property type="match status" value="1"/>
</dbReference>
<evidence type="ECO:0000256" key="4">
    <source>
        <dbReference type="ARBA" id="ARBA00022801"/>
    </source>
</evidence>